<protein>
    <recommendedName>
        <fullName evidence="1">PucR C-terminal helix-turn-helix domain-containing protein</fullName>
    </recommendedName>
</protein>
<dbReference type="Gene3D" id="1.10.10.2840">
    <property type="entry name" value="PucR C-terminal helix-turn-helix domain"/>
    <property type="match status" value="1"/>
</dbReference>
<organism evidence="2 3">
    <name type="scientific">Rhodococcus wratislaviensis NBRC 100605</name>
    <dbReference type="NCBI Taxonomy" id="1219028"/>
    <lineage>
        <taxon>Bacteria</taxon>
        <taxon>Bacillati</taxon>
        <taxon>Actinomycetota</taxon>
        <taxon>Actinomycetes</taxon>
        <taxon>Mycobacteriales</taxon>
        <taxon>Nocardiaceae</taxon>
        <taxon>Rhodococcus</taxon>
    </lineage>
</organism>
<dbReference type="Pfam" id="PF13556">
    <property type="entry name" value="HTH_30"/>
    <property type="match status" value="1"/>
</dbReference>
<dbReference type="PANTHER" id="PTHR33744:SF1">
    <property type="entry name" value="DNA-BINDING TRANSCRIPTIONAL ACTIVATOR ADER"/>
    <property type="match status" value="1"/>
</dbReference>
<keyword evidence="3" id="KW-1185">Reference proteome</keyword>
<reference evidence="2 3" key="1">
    <citation type="submission" date="2014-02" db="EMBL/GenBank/DDBJ databases">
        <title>Whole genome shotgun sequence of Rhodococcus wratislaviensis NBRC 100605.</title>
        <authorList>
            <person name="Hosoyama A."/>
            <person name="Tsuchikane K."/>
            <person name="Yoshida I."/>
            <person name="Ohji S."/>
            <person name="Ichikawa N."/>
            <person name="Yamazoe A."/>
            <person name="Fujita N."/>
        </authorList>
    </citation>
    <scope>NUCLEOTIDE SEQUENCE [LARGE SCALE GENOMIC DNA]</scope>
    <source>
        <strain evidence="2 3">NBRC 100605</strain>
    </source>
</reference>
<evidence type="ECO:0000313" key="2">
    <source>
        <dbReference type="EMBL" id="GAF49988.1"/>
    </source>
</evidence>
<gene>
    <name evidence="2" type="ORF">RW1_094_00270</name>
</gene>
<accession>X0Q1T6</accession>
<proteinExistence type="predicted"/>
<dbReference type="InterPro" id="IPR051448">
    <property type="entry name" value="CdaR-like_regulators"/>
</dbReference>
<dbReference type="PANTHER" id="PTHR33744">
    <property type="entry name" value="CARBOHYDRATE DIACID REGULATOR"/>
    <property type="match status" value="1"/>
</dbReference>
<dbReference type="AlphaFoldDB" id="X0Q1T6"/>
<dbReference type="Proteomes" id="UP000019491">
    <property type="component" value="Unassembled WGS sequence"/>
</dbReference>
<evidence type="ECO:0000259" key="1">
    <source>
        <dbReference type="Pfam" id="PF13556"/>
    </source>
</evidence>
<comment type="caution">
    <text evidence="2">The sequence shown here is derived from an EMBL/GenBank/DDBJ whole genome shotgun (WGS) entry which is preliminary data.</text>
</comment>
<dbReference type="EMBL" id="BAWF01000094">
    <property type="protein sequence ID" value="GAF49988.1"/>
    <property type="molecule type" value="Genomic_DNA"/>
</dbReference>
<dbReference type="InterPro" id="IPR042070">
    <property type="entry name" value="PucR_C-HTH_sf"/>
</dbReference>
<dbReference type="InterPro" id="IPR025736">
    <property type="entry name" value="PucR_C-HTH_dom"/>
</dbReference>
<evidence type="ECO:0000313" key="3">
    <source>
        <dbReference type="Proteomes" id="UP000019491"/>
    </source>
</evidence>
<name>X0Q1T6_RHOWR</name>
<feature type="domain" description="PucR C-terminal helix-turn-helix" evidence="1">
    <location>
        <begin position="163"/>
        <end position="220"/>
    </location>
</feature>
<sequence>MNPGCMPITISGIDGSVRVLGVHAGGLSTADLTFVRTVLTHELESSGRPLFLDENASRITVLLSGDTDVDECKELLADLPPAIRSRLRVGLSTTQPAAEVANASRQAHVAAAAASDGAAVLDFGEIAGGELLVSTPCREVLRVVGESTLGRVDDYDRVNRTALLPTLRALLEANGHNESAAAVLGIHRHTLRTRVARIERILECSLTSAYVRAELLLALIVCEYPSRPAP</sequence>